<protein>
    <submittedName>
        <fullName evidence="1">Uncharacterized protein</fullName>
    </submittedName>
</protein>
<keyword evidence="2" id="KW-1185">Reference proteome</keyword>
<name>A0ABN3U9M0_9ACTN</name>
<dbReference type="Proteomes" id="UP001501842">
    <property type="component" value="Unassembled WGS sequence"/>
</dbReference>
<organism evidence="1 2">
    <name type="scientific">Actinocorallia aurantiaca</name>
    <dbReference type="NCBI Taxonomy" id="46204"/>
    <lineage>
        <taxon>Bacteria</taxon>
        <taxon>Bacillati</taxon>
        <taxon>Actinomycetota</taxon>
        <taxon>Actinomycetes</taxon>
        <taxon>Streptosporangiales</taxon>
        <taxon>Thermomonosporaceae</taxon>
        <taxon>Actinocorallia</taxon>
    </lineage>
</organism>
<dbReference type="EMBL" id="BAAATZ010000012">
    <property type="protein sequence ID" value="GAA2727477.1"/>
    <property type="molecule type" value="Genomic_DNA"/>
</dbReference>
<gene>
    <name evidence="1" type="ORF">GCM10010439_33540</name>
</gene>
<evidence type="ECO:0000313" key="2">
    <source>
        <dbReference type="Proteomes" id="UP001501842"/>
    </source>
</evidence>
<reference evidence="1 2" key="1">
    <citation type="journal article" date="2019" name="Int. J. Syst. Evol. Microbiol.">
        <title>The Global Catalogue of Microorganisms (GCM) 10K type strain sequencing project: providing services to taxonomists for standard genome sequencing and annotation.</title>
        <authorList>
            <consortium name="The Broad Institute Genomics Platform"/>
            <consortium name="The Broad Institute Genome Sequencing Center for Infectious Disease"/>
            <person name="Wu L."/>
            <person name="Ma J."/>
        </authorList>
    </citation>
    <scope>NUCLEOTIDE SEQUENCE [LARGE SCALE GENOMIC DNA]</scope>
    <source>
        <strain evidence="1 2">JCM 8201</strain>
    </source>
</reference>
<evidence type="ECO:0000313" key="1">
    <source>
        <dbReference type="EMBL" id="GAA2727477.1"/>
    </source>
</evidence>
<sequence length="170" mass="17472">MHGGGAGDGCVALEVHADDVVPVGLGQVEQHLVAQHARVVDHDVQRAEGVDGGGDEPLAQRPVADVAGHRDGLAALGLDLGDDPLGRRAHVVDDDVRALRGQREGLGAAEPGARAGDDGGAARQGEVCVHGLLPLMFRRGPPDTSTNSSFFGSPGLVEWVIFALRPGVAH</sequence>
<proteinExistence type="predicted"/>
<accession>A0ABN3U9M0</accession>
<comment type="caution">
    <text evidence="1">The sequence shown here is derived from an EMBL/GenBank/DDBJ whole genome shotgun (WGS) entry which is preliminary data.</text>
</comment>